<dbReference type="Proteomes" id="UP000228700">
    <property type="component" value="Unassembled WGS sequence"/>
</dbReference>
<evidence type="ECO:0000313" key="2">
    <source>
        <dbReference type="EMBL" id="PJE74180.1"/>
    </source>
</evidence>
<dbReference type="AlphaFoldDB" id="A0A2M8LC34"/>
<dbReference type="NCBIfam" id="TIGR02532">
    <property type="entry name" value="IV_pilin_GFxxxE"/>
    <property type="match status" value="1"/>
</dbReference>
<dbReference type="Pfam" id="PF07963">
    <property type="entry name" value="N_methyl"/>
    <property type="match status" value="1"/>
</dbReference>
<evidence type="ECO:0008006" key="4">
    <source>
        <dbReference type="Google" id="ProtNLM"/>
    </source>
</evidence>
<comment type="caution">
    <text evidence="2">The sequence shown here is derived from an EMBL/GenBank/DDBJ whole genome shotgun (WGS) entry which is preliminary data.</text>
</comment>
<evidence type="ECO:0000313" key="3">
    <source>
        <dbReference type="Proteomes" id="UP000228700"/>
    </source>
</evidence>
<keyword evidence="1" id="KW-0812">Transmembrane</keyword>
<gene>
    <name evidence="2" type="ORF">COV01_01620</name>
</gene>
<reference evidence="3" key="1">
    <citation type="submission" date="2017-09" db="EMBL/GenBank/DDBJ databases">
        <title>Depth-based differentiation of microbial function through sediment-hosted aquifers and enrichment of novel symbionts in the deep terrestrial subsurface.</title>
        <authorList>
            <person name="Probst A.J."/>
            <person name="Ladd B."/>
            <person name="Jarett J.K."/>
            <person name="Geller-Mcgrath D.E."/>
            <person name="Sieber C.M.K."/>
            <person name="Emerson J.B."/>
            <person name="Anantharaman K."/>
            <person name="Thomas B.C."/>
            <person name="Malmstrom R."/>
            <person name="Stieglmeier M."/>
            <person name="Klingl A."/>
            <person name="Woyke T."/>
            <person name="Ryan C.M."/>
            <person name="Banfield J.F."/>
        </authorList>
    </citation>
    <scope>NUCLEOTIDE SEQUENCE [LARGE SCALE GENOMIC DNA]</scope>
</reference>
<organism evidence="2 3">
    <name type="scientific">Candidatus Taylorbacteria bacterium CG10_big_fil_rev_8_21_14_0_10_41_48</name>
    <dbReference type="NCBI Taxonomy" id="1975024"/>
    <lineage>
        <taxon>Bacteria</taxon>
        <taxon>Candidatus Tayloriibacteriota</taxon>
    </lineage>
</organism>
<protein>
    <recommendedName>
        <fullName evidence="4">General secretion pathway GspH domain-containing protein</fullName>
    </recommendedName>
</protein>
<sequence>MVHVIMKGMNYRQSQNGFTLVELLVSVAIFTMITTTAVFNNAQFNGNVLLTNLAYEVALSVRQAQFYGITVKQSSTNTFDAGYGINFNTATPSSYILFEDKSTPNKVYDSGEALETFVFRKGNYISKICLSQTTTCSSATSVDISFIRPNPDAYIRSAGVFYAKADICVSSPLGNKRKVVIESTGQISVAAVDSACD</sequence>
<dbReference type="InterPro" id="IPR012902">
    <property type="entry name" value="N_methyl_site"/>
</dbReference>
<keyword evidence="1" id="KW-0472">Membrane</keyword>
<dbReference type="EMBL" id="PFEQ01000009">
    <property type="protein sequence ID" value="PJE74180.1"/>
    <property type="molecule type" value="Genomic_DNA"/>
</dbReference>
<proteinExistence type="predicted"/>
<dbReference type="InterPro" id="IPR045584">
    <property type="entry name" value="Pilin-like"/>
</dbReference>
<keyword evidence="1" id="KW-1133">Transmembrane helix</keyword>
<evidence type="ECO:0000256" key="1">
    <source>
        <dbReference type="SAM" id="Phobius"/>
    </source>
</evidence>
<accession>A0A2M8LC34</accession>
<name>A0A2M8LC34_9BACT</name>
<feature type="transmembrane region" description="Helical" evidence="1">
    <location>
        <begin position="20"/>
        <end position="39"/>
    </location>
</feature>
<dbReference type="SUPFAM" id="SSF54523">
    <property type="entry name" value="Pili subunits"/>
    <property type="match status" value="1"/>
</dbReference>